<evidence type="ECO:0000313" key="11">
    <source>
        <dbReference type="Proteomes" id="UP000194546"/>
    </source>
</evidence>
<evidence type="ECO:0000256" key="3">
    <source>
        <dbReference type="ARBA" id="ARBA00004991"/>
    </source>
</evidence>
<evidence type="ECO:0000256" key="2">
    <source>
        <dbReference type="ARBA" id="ARBA00004760"/>
    </source>
</evidence>
<evidence type="ECO:0000256" key="8">
    <source>
        <dbReference type="ARBA" id="ARBA00023136"/>
    </source>
</evidence>
<dbReference type="AlphaFoldDB" id="A0A242MYH3"/>
<organism evidence="10 11">
    <name type="scientific">Caballeronia sordidicola</name>
    <name type="common">Burkholderia sordidicola</name>
    <dbReference type="NCBI Taxonomy" id="196367"/>
    <lineage>
        <taxon>Bacteria</taxon>
        <taxon>Pseudomonadati</taxon>
        <taxon>Pseudomonadota</taxon>
        <taxon>Betaproteobacteria</taxon>
        <taxon>Burkholderiales</taxon>
        <taxon>Burkholderiaceae</taxon>
        <taxon>Caballeronia</taxon>
    </lineage>
</organism>
<dbReference type="InterPro" id="IPR017835">
    <property type="entry name" value="Hopen-assoc_HpnI"/>
</dbReference>
<accession>A0A242MYH3</accession>
<dbReference type="EMBL" id="NBTY01000062">
    <property type="protein sequence ID" value="OTP76184.1"/>
    <property type="molecule type" value="Genomic_DNA"/>
</dbReference>
<evidence type="ECO:0000256" key="1">
    <source>
        <dbReference type="ARBA" id="ARBA00004141"/>
    </source>
</evidence>
<dbReference type="InterPro" id="IPR025993">
    <property type="entry name" value="Ceramide_glucosylTrfase"/>
</dbReference>
<dbReference type="NCBIfam" id="TIGR03472">
    <property type="entry name" value="HpnI"/>
    <property type="match status" value="1"/>
</dbReference>
<keyword evidence="5 10" id="KW-0808">Transferase</keyword>
<comment type="pathway">
    <text evidence="3">Sphingolipid metabolism.</text>
</comment>
<evidence type="ECO:0000256" key="4">
    <source>
        <dbReference type="ARBA" id="ARBA00022676"/>
    </source>
</evidence>
<evidence type="ECO:0000256" key="5">
    <source>
        <dbReference type="ARBA" id="ARBA00022679"/>
    </source>
</evidence>
<dbReference type="Gene3D" id="3.90.550.10">
    <property type="entry name" value="Spore Coat Polysaccharide Biosynthesis Protein SpsA, Chain A"/>
    <property type="match status" value="1"/>
</dbReference>
<evidence type="ECO:0000256" key="6">
    <source>
        <dbReference type="ARBA" id="ARBA00022692"/>
    </source>
</evidence>
<keyword evidence="6 9" id="KW-0812">Transmembrane</keyword>
<protein>
    <submittedName>
        <fullName evidence="10">Ceramide glucosyltransferase</fullName>
    </submittedName>
</protein>
<keyword evidence="7 9" id="KW-1133">Transmembrane helix</keyword>
<evidence type="ECO:0000256" key="7">
    <source>
        <dbReference type="ARBA" id="ARBA00022989"/>
    </source>
</evidence>
<keyword evidence="4" id="KW-0328">Glycosyltransferase</keyword>
<comment type="subcellular location">
    <subcellularLocation>
        <location evidence="1">Membrane</location>
        <topology evidence="1">Multi-pass membrane protein</topology>
    </subcellularLocation>
</comment>
<dbReference type="InterPro" id="IPR029044">
    <property type="entry name" value="Nucleotide-diphossugar_trans"/>
</dbReference>
<keyword evidence="8 9" id="KW-0472">Membrane</keyword>
<feature type="transmembrane region" description="Helical" evidence="9">
    <location>
        <begin position="234"/>
        <end position="258"/>
    </location>
</feature>
<dbReference type="GO" id="GO:0008120">
    <property type="term" value="F:ceramide glucosyltransferase activity"/>
    <property type="evidence" value="ECO:0007669"/>
    <property type="project" value="TreeGrafter"/>
</dbReference>
<comment type="pathway">
    <text evidence="2">Lipid metabolism; sphingolipid metabolism.</text>
</comment>
<dbReference type="GO" id="GO:0006679">
    <property type="term" value="P:glucosylceramide biosynthetic process"/>
    <property type="evidence" value="ECO:0007669"/>
    <property type="project" value="TreeGrafter"/>
</dbReference>
<evidence type="ECO:0000256" key="9">
    <source>
        <dbReference type="SAM" id="Phobius"/>
    </source>
</evidence>
<dbReference type="Proteomes" id="UP000194546">
    <property type="component" value="Unassembled WGS sequence"/>
</dbReference>
<evidence type="ECO:0000313" key="10">
    <source>
        <dbReference type="EMBL" id="OTP76184.1"/>
    </source>
</evidence>
<dbReference type="PANTHER" id="PTHR12726">
    <property type="entry name" value="CERAMIDE GLUCOSYLTRANSFERASE"/>
    <property type="match status" value="1"/>
</dbReference>
<proteinExistence type="predicted"/>
<dbReference type="Pfam" id="PF13506">
    <property type="entry name" value="Glyco_transf_21"/>
    <property type="match status" value="1"/>
</dbReference>
<dbReference type="SUPFAM" id="SSF53448">
    <property type="entry name" value="Nucleotide-diphospho-sugar transferases"/>
    <property type="match status" value="1"/>
</dbReference>
<gene>
    <name evidence="10" type="ORF">PAMC26510_11915</name>
</gene>
<sequence length="354" mass="39812">MLKPLCGFEPRLYANLETFCEQTHPCFQLIFGVSSHSDPAVAVVERLRATYHDVDIMLVVDATLHGANHKVSNLINMEQHARHEVFVMADSDIAVQPDYLVKVTAPLEQPGVGIVTCLYRARRVGNFWTRLGALFIDEWFVPSVYLAHATGSQRFGFGATLAMRRETLDTIGGLAVVKNCVADDYSIAHEIRQQGLCTYLSEVVVSTDVTERDFVSLWQRETRWLRTIRTVHPLGFAFILISFASPWLLTSFILGLGYDANGGSISAGMADMLADLCTSFGVSARVLLHWRRARDWRAFLRDLPLIPLRDLLFWAEWVVAAFGSHVMWRGSRIRIDENAPAKNQPDGPEAFDRT</sequence>
<reference evidence="10 11" key="1">
    <citation type="submission" date="2017-03" db="EMBL/GenBank/DDBJ databases">
        <title>Genome analysis of strain PAMC 26510.</title>
        <authorList>
            <person name="Oh H.-M."/>
            <person name="Yang J.-A."/>
        </authorList>
    </citation>
    <scope>NUCLEOTIDE SEQUENCE [LARGE SCALE GENOMIC DNA]</scope>
    <source>
        <strain evidence="10 11">PAMC 26510</strain>
    </source>
</reference>
<dbReference type="GO" id="GO:0016020">
    <property type="term" value="C:membrane"/>
    <property type="evidence" value="ECO:0007669"/>
    <property type="project" value="UniProtKB-SubCell"/>
</dbReference>
<dbReference type="PANTHER" id="PTHR12726:SF0">
    <property type="entry name" value="CERAMIDE GLUCOSYLTRANSFERASE"/>
    <property type="match status" value="1"/>
</dbReference>
<dbReference type="CDD" id="cd02520">
    <property type="entry name" value="Glucosylceramide_synthase"/>
    <property type="match status" value="1"/>
</dbReference>
<name>A0A242MYH3_CABSO</name>
<comment type="caution">
    <text evidence="10">The sequence shown here is derived from an EMBL/GenBank/DDBJ whole genome shotgun (WGS) entry which is preliminary data.</text>
</comment>